<organism evidence="2">
    <name type="scientific">Albugo laibachii Nc14</name>
    <dbReference type="NCBI Taxonomy" id="890382"/>
    <lineage>
        <taxon>Eukaryota</taxon>
        <taxon>Sar</taxon>
        <taxon>Stramenopiles</taxon>
        <taxon>Oomycota</taxon>
        <taxon>Peronosporomycetes</taxon>
        <taxon>Albuginales</taxon>
        <taxon>Albuginaceae</taxon>
        <taxon>Albugo</taxon>
    </lineage>
</organism>
<name>F0W0E4_9STRA</name>
<dbReference type="AlphaFoldDB" id="F0W0E4"/>
<gene>
    <name evidence="2" type="primary">AlNc14C4G587</name>
    <name evidence="2" type="ORF">ALNC14_006590</name>
</gene>
<feature type="region of interest" description="Disordered" evidence="1">
    <location>
        <begin position="1123"/>
        <end position="1146"/>
    </location>
</feature>
<dbReference type="Gene3D" id="2.60.120.200">
    <property type="match status" value="1"/>
</dbReference>
<feature type="region of interest" description="Disordered" evidence="1">
    <location>
        <begin position="704"/>
        <end position="723"/>
    </location>
</feature>
<dbReference type="InterPro" id="IPR013320">
    <property type="entry name" value="ConA-like_dom_sf"/>
</dbReference>
<sequence length="1146" mass="128642">MTQVERLLSWKSDEGKKLVPWKIVANANQTAFCIKLRVLGGTPAKGNIYRGNKSHYVTLSLHTDAKMEAVKYGSVFEAIEVAFVTMKSDDKEKKAESSCLLVLDVAGKSLRIHNDHHDSTHSITLPKEIQRFFVTPLRSDSSDSSKLYHRLVCTAIDDSSNTEMIFFEDELVKMSQDSYPHRHWRSETAERVINVSWNKPELTGGSHGDDGSVSMAAVLTTDRIVILSEHLTPLARYSTHSQIQSSLWIAQSLIVATREGHLRYLTPIFSTHTKQNDKEEMHLILSFAPGDMTAENGSENMCVQLVAAIGDRLIYTLTDPHTLVNHVVIRPWCLAEPIAAGYLSSNSYIKAIVEREILSFISDSTTDVVNPLTDKLLFVLFERFRWDQNLHILLRHFSNLENFTGGAEKNSQELSYKSADATTKATAFGKSSRVYNRAMASTLSGFFDWRATVEQSIRHDPGLIDYAFKMDLEDSNSSFFAKLPAKSSSVACLYNAFGDFFVSIGCLELAVKCYDLTGNDQALLTLMIKLGGFQRLDKSCNGKGGSIKMLSGVLRSEWARLYSKLSCISLLDALAKNNTTIPRLDSGHWRRHDCFSLLCCEQIFSNQERRTRLLPLSQASSFIMLHHKSEYETPALNSARSELTANVLPWRRLSPGDCRDWIGKALGSASTSDRNEDGTEVCNTLRLADDEPRNPRYEVLMQYQKDRETADNGETETSLQSSEAEYGAAASQDAVPQFVKASIGPFLDDEDAVVAYWRFEEGNSILARMQNENEKQEMKIYDLDSLDISKHENHLTILSFGGLYDPDPGAQTALNCMTFAPSSSPVDKGEPGRVQEPFVLQFPSSNQYRDVYGAKCHVSSGSSLDLGLVFDEDPYRRKLTVECWIRNFCLAKESQLSARNDDGDDSMGTSEISPAPEMGDTLLRRLIGRSSNEGSVWWELYLDKAFLCLRYADQVLHSELTVTHASTWQHLAFTIDIASYGHALGKVYIQGQLAGVKDFKSFDEMHQANLSDPESLNEKRKSFLWMGNSLENYEMTEIRIWATARSPEQLQDMKENYLGIAETKKKLKVAIHKRNCLCDKCIGYRKRKTGAIVTPENFRSPIKSGNSTLTEGKGYTNTGFCFPSTPPASKSRERRWPQPTHSNATM</sequence>
<proteinExistence type="predicted"/>
<accession>F0W0E4</accession>
<dbReference type="SUPFAM" id="SSF49899">
    <property type="entry name" value="Concanavalin A-like lectins/glucanases"/>
    <property type="match status" value="1"/>
</dbReference>
<dbReference type="HOGENOM" id="CLU_277126_0_0_1"/>
<evidence type="ECO:0000313" key="2">
    <source>
        <dbReference type="EMBL" id="CCA14516.1"/>
    </source>
</evidence>
<dbReference type="EMBL" id="FR824049">
    <property type="protein sequence ID" value="CCA14516.1"/>
    <property type="molecule type" value="Genomic_DNA"/>
</dbReference>
<evidence type="ECO:0000256" key="1">
    <source>
        <dbReference type="SAM" id="MobiDB-lite"/>
    </source>
</evidence>
<protein>
    <submittedName>
        <fullName evidence="2">Uncharacterized protein AlNc14C4G587</fullName>
    </submittedName>
</protein>
<reference evidence="2" key="1">
    <citation type="journal article" date="2011" name="PLoS Biol.">
        <title>Gene gain and loss during evolution of obligate parasitism in the white rust pathogen of Arabidopsis thaliana.</title>
        <authorList>
            <person name="Kemen E."/>
            <person name="Gardiner A."/>
            <person name="Schultz-Larsen T."/>
            <person name="Kemen A.C."/>
            <person name="Balmuth A.L."/>
            <person name="Robert-Seilaniantz A."/>
            <person name="Bailey K."/>
            <person name="Holub E."/>
            <person name="Studholme D.J."/>
            <person name="Maclean D."/>
            <person name="Jones J.D."/>
        </authorList>
    </citation>
    <scope>NUCLEOTIDE SEQUENCE</scope>
</reference>
<reference evidence="2" key="2">
    <citation type="submission" date="2011-02" db="EMBL/GenBank/DDBJ databases">
        <authorList>
            <person name="MacLean D."/>
        </authorList>
    </citation>
    <scope>NUCLEOTIDE SEQUENCE</scope>
</reference>